<proteinExistence type="predicted"/>
<sequence length="632" mass="66313">MSNPYPLSRQKRQTDAFRGDGRATYGPFAFRIWDAVDVVATVKRSGASEFKAETVTAQKTGGEPFDTFTVSFSPALGVGDVAVVKSQRLQERLSDVTRGGTISGAALERELSVIGTVLQELRRDVSGGAVTIGSGDGGGSGGSSAWSAITGKPTTLQGYGISDAYTKDEVDAAIKKGAGSGSGSGTTVTDYGAVTKPTLEIRQLRGTRVENDSYKGASGIFAFDETTKSLRLHDGSKAGGHILNPSRLVNAINFGAVSGADNASALTAARAAAGKRPIYLEGGEWGAASAGSFYGSIYKEALGLSYYLGTAAAPSKEWDPILYMEKIGAAEMQANNVDGQRTWDVSNAYFSHQKVAGSAYTAVISAYGHHAGGTNDLVAVNARMNITTNGTGGRGWAIWAQTTNGNNTQTPWHIAELNGANVGVDPGWDGGAQALRINMTDFSSAGNRMSTALTIGKGVLGGDNGFYTGINIEAGALVSNGNPFDNGEAIRIQAPDQLNRFHGGIRFRPSSGGFRYAIRTDESYFYGNAILLMAYDQVIQWGGIGNKTKITADSAGVRIGSASNGCKLIVHNESGGDAIQVGDYVVLRQRQANVPKITAGSTNNDTKNNVINAIIEAIRRHGLIHSDDLWTT</sequence>
<reference evidence="1 2" key="1">
    <citation type="journal article" date="2016" name="Front. Microbiol.">
        <title>Genomic Resource of Rice Seed Associated Bacteria.</title>
        <authorList>
            <person name="Midha S."/>
            <person name="Bansal K."/>
            <person name="Sharma S."/>
            <person name="Kumar N."/>
            <person name="Patil P.P."/>
            <person name="Chaudhry V."/>
            <person name="Patil P.B."/>
        </authorList>
    </citation>
    <scope>NUCLEOTIDE SEQUENCE [LARGE SCALE GENOMIC DNA]</scope>
    <source>
        <strain evidence="1 2">NS226</strain>
    </source>
</reference>
<gene>
    <name evidence="1" type="ORF">NS226_03765</name>
</gene>
<dbReference type="Gene3D" id="2.10.10.30">
    <property type="match status" value="1"/>
</dbReference>
<comment type="caution">
    <text evidence="1">The sequence shown here is derived from an EMBL/GenBank/DDBJ whole genome shotgun (WGS) entry which is preliminary data.</text>
</comment>
<name>A0A175RC86_9HYPH</name>
<protein>
    <submittedName>
        <fullName evidence="1">Uncharacterized protein</fullName>
    </submittedName>
</protein>
<accession>A0A175RC86</accession>
<dbReference type="EMBL" id="LDPZ01000006">
    <property type="protein sequence ID" value="KTQ97768.1"/>
    <property type="molecule type" value="Genomic_DNA"/>
</dbReference>
<evidence type="ECO:0000313" key="2">
    <source>
        <dbReference type="Proteomes" id="UP000078272"/>
    </source>
</evidence>
<dbReference type="AlphaFoldDB" id="A0A175RC86"/>
<dbReference type="RefSeq" id="WP_058633835.1">
    <property type="nucleotide sequence ID" value="NZ_LDPZ01000006.1"/>
</dbReference>
<dbReference type="OrthoDB" id="8404693at2"/>
<evidence type="ECO:0000313" key="1">
    <source>
        <dbReference type="EMBL" id="KTQ97768.1"/>
    </source>
</evidence>
<organism evidence="1 2">
    <name type="scientific">Aureimonas ureilytica</name>
    <dbReference type="NCBI Taxonomy" id="401562"/>
    <lineage>
        <taxon>Bacteria</taxon>
        <taxon>Pseudomonadati</taxon>
        <taxon>Pseudomonadota</taxon>
        <taxon>Alphaproteobacteria</taxon>
        <taxon>Hyphomicrobiales</taxon>
        <taxon>Aurantimonadaceae</taxon>
        <taxon>Aureimonas</taxon>
    </lineage>
</organism>
<dbReference type="Proteomes" id="UP000078272">
    <property type="component" value="Unassembled WGS sequence"/>
</dbReference>
<dbReference type="PATRIC" id="fig|401562.3.peg.4273"/>